<gene>
    <name evidence="3" type="ORF">KO353_11705</name>
</gene>
<dbReference type="EMBL" id="CP076448">
    <property type="protein sequence ID" value="QXM23947.1"/>
    <property type="molecule type" value="Genomic_DNA"/>
</dbReference>
<dbReference type="PANTHER" id="PTHR13847:SF287">
    <property type="entry name" value="FAD-DEPENDENT OXIDOREDUCTASE DOMAIN-CONTAINING PROTEIN 1"/>
    <property type="match status" value="1"/>
</dbReference>
<evidence type="ECO:0000313" key="3">
    <source>
        <dbReference type="EMBL" id="QXM23947.1"/>
    </source>
</evidence>
<evidence type="ECO:0000259" key="2">
    <source>
        <dbReference type="Pfam" id="PF01266"/>
    </source>
</evidence>
<dbReference type="RefSeq" id="WP_218284880.1">
    <property type="nucleotide sequence ID" value="NZ_CP076448.1"/>
</dbReference>
<dbReference type="PANTHER" id="PTHR13847">
    <property type="entry name" value="SARCOSINE DEHYDROGENASE-RELATED"/>
    <property type="match status" value="1"/>
</dbReference>
<proteinExistence type="predicted"/>
<organism evidence="3 4">
    <name type="scientific">Elioraea tepida</name>
    <dbReference type="NCBI Taxonomy" id="2843330"/>
    <lineage>
        <taxon>Bacteria</taxon>
        <taxon>Pseudomonadati</taxon>
        <taxon>Pseudomonadota</taxon>
        <taxon>Alphaproteobacteria</taxon>
        <taxon>Acetobacterales</taxon>
        <taxon>Elioraeaceae</taxon>
        <taxon>Elioraea</taxon>
    </lineage>
</organism>
<sequence length="372" mass="39337">MSAAYDVLILGGGGAGCSAALHLARRGARVALFERGLVGSQASGVNYGGVRQNGRHPAELPIARRAREIWARLPELIGTDSEFEVTGHLKLARSAEEEAELAAYMEVARAHDFPLELIGANRLRERWPWLGQRVVAGAFAPEDGAANPRLLAPAFAQAARAAGAEINERTPVDEIAHDGAAFVVTHGGRSWRAPVALNCMGYWGGAIAARFGEPVPVAPLAPNMLVSEPIPYFIEPNMGVVGGDIYLRQIRRGNVIFGGGRGACDPDTPWARPLPEATLAAMARAVELVPRLAGIHVIRSWTGIDGEMPDGLPVIGPSRTTPGLIHAFGFSGHGFMLGPGIGAILADLVLDGRTDVPLEPFRIDRFALGSAS</sequence>
<protein>
    <submittedName>
        <fullName evidence="3">FAD-binding oxidoreductase</fullName>
    </submittedName>
</protein>
<keyword evidence="4" id="KW-1185">Reference proteome</keyword>
<dbReference type="InterPro" id="IPR006076">
    <property type="entry name" value="FAD-dep_OxRdtase"/>
</dbReference>
<dbReference type="KEGG" id="elio:KO353_11705"/>
<dbReference type="Pfam" id="PF01266">
    <property type="entry name" value="DAO"/>
    <property type="match status" value="1"/>
</dbReference>
<feature type="domain" description="FAD dependent oxidoreductase" evidence="2">
    <location>
        <begin position="6"/>
        <end position="348"/>
    </location>
</feature>
<reference evidence="3" key="1">
    <citation type="submission" date="2021-06" db="EMBL/GenBank/DDBJ databases">
        <title>Elioraea tepida, sp. nov., a moderately thermophilic aerobic anoxygenic phototrophic bacterium isolated from an alkaline siliceous hot spring mat community in Yellowstone National Park, WY, USA.</title>
        <authorList>
            <person name="Saini M.K."/>
            <person name="Yoshida S."/>
            <person name="Sebastian A."/>
            <person name="Hirose S."/>
            <person name="Hara E."/>
            <person name="Tamaki H."/>
            <person name="Soulier N.T."/>
            <person name="Albert I."/>
            <person name="Hanada S."/>
            <person name="Bryant D.A."/>
            <person name="Tank M."/>
        </authorList>
    </citation>
    <scope>NUCLEOTIDE SEQUENCE</scope>
    <source>
        <strain evidence="3">MS-P2</strain>
    </source>
</reference>
<accession>A0A975YJ04</accession>
<evidence type="ECO:0000313" key="4">
    <source>
        <dbReference type="Proteomes" id="UP000694001"/>
    </source>
</evidence>
<evidence type="ECO:0000256" key="1">
    <source>
        <dbReference type="ARBA" id="ARBA00023002"/>
    </source>
</evidence>
<name>A0A975YJ04_9PROT</name>
<keyword evidence="1" id="KW-0560">Oxidoreductase</keyword>
<dbReference type="GO" id="GO:0016491">
    <property type="term" value="F:oxidoreductase activity"/>
    <property type="evidence" value="ECO:0007669"/>
    <property type="project" value="UniProtKB-KW"/>
</dbReference>
<dbReference type="AlphaFoldDB" id="A0A975YJ04"/>
<dbReference type="Proteomes" id="UP000694001">
    <property type="component" value="Chromosome"/>
</dbReference>
<dbReference type="GO" id="GO:0005737">
    <property type="term" value="C:cytoplasm"/>
    <property type="evidence" value="ECO:0007669"/>
    <property type="project" value="TreeGrafter"/>
</dbReference>